<comment type="subcellular location">
    <subcellularLocation>
        <location evidence="1">Cell membrane</location>
        <topology evidence="1">Multi-pass membrane protein</topology>
    </subcellularLocation>
    <subcellularLocation>
        <location evidence="7">Membrane</location>
        <topology evidence="7">Multi-pass membrane protein</topology>
    </subcellularLocation>
</comment>
<feature type="transmembrane region" description="Helical" evidence="8">
    <location>
        <begin position="192"/>
        <end position="212"/>
    </location>
</feature>
<dbReference type="Proteomes" id="UP000886050">
    <property type="component" value="Unassembled WGS sequence"/>
</dbReference>
<feature type="transmembrane region" description="Helical" evidence="8">
    <location>
        <begin position="160"/>
        <end position="180"/>
    </location>
</feature>
<evidence type="ECO:0000313" key="10">
    <source>
        <dbReference type="EMBL" id="HHF52867.1"/>
    </source>
</evidence>
<evidence type="ECO:0000256" key="6">
    <source>
        <dbReference type="ARBA" id="ARBA00023136"/>
    </source>
</evidence>
<protein>
    <submittedName>
        <fullName evidence="10">Proton-conducting membrane transporter</fullName>
    </submittedName>
</protein>
<keyword evidence="4 7" id="KW-0812">Transmembrane</keyword>
<comment type="similarity">
    <text evidence="2">Belongs to the CPA3 antiporters (TC 2.A.63) subunit D family.</text>
</comment>
<dbReference type="Pfam" id="PF00361">
    <property type="entry name" value="Proton_antipo_M"/>
    <property type="match status" value="1"/>
</dbReference>
<accession>A0A7V5HMB6</accession>
<evidence type="ECO:0000259" key="9">
    <source>
        <dbReference type="Pfam" id="PF00361"/>
    </source>
</evidence>
<feature type="transmembrane region" description="Helical" evidence="8">
    <location>
        <begin position="72"/>
        <end position="95"/>
    </location>
</feature>
<keyword evidence="5 8" id="KW-1133">Transmembrane helix</keyword>
<keyword evidence="6 8" id="KW-0472">Membrane</keyword>
<evidence type="ECO:0000256" key="1">
    <source>
        <dbReference type="ARBA" id="ARBA00004651"/>
    </source>
</evidence>
<evidence type="ECO:0000256" key="7">
    <source>
        <dbReference type="RuleBase" id="RU000320"/>
    </source>
</evidence>
<organism evidence="10">
    <name type="scientific">candidate division WOR-3 bacterium</name>
    <dbReference type="NCBI Taxonomy" id="2052148"/>
    <lineage>
        <taxon>Bacteria</taxon>
        <taxon>Bacteria division WOR-3</taxon>
    </lineage>
</organism>
<feature type="domain" description="NADH:quinone oxidoreductase/Mrp antiporter transmembrane" evidence="9">
    <location>
        <begin position="126"/>
        <end position="213"/>
    </location>
</feature>
<dbReference type="GO" id="GO:0005886">
    <property type="term" value="C:plasma membrane"/>
    <property type="evidence" value="ECO:0007669"/>
    <property type="project" value="UniProtKB-SubCell"/>
</dbReference>
<feature type="transmembrane region" description="Helical" evidence="8">
    <location>
        <begin position="130"/>
        <end position="148"/>
    </location>
</feature>
<evidence type="ECO:0000256" key="2">
    <source>
        <dbReference type="ARBA" id="ARBA00005346"/>
    </source>
</evidence>
<evidence type="ECO:0000256" key="3">
    <source>
        <dbReference type="ARBA" id="ARBA00022475"/>
    </source>
</evidence>
<feature type="transmembrane region" description="Helical" evidence="8">
    <location>
        <begin position="32"/>
        <end position="52"/>
    </location>
</feature>
<name>A0A7V5HMB6_UNCW3</name>
<dbReference type="PANTHER" id="PTHR42703:SF1">
    <property type="entry name" value="NA(+)_H(+) ANTIPORTER SUBUNIT D1"/>
    <property type="match status" value="1"/>
</dbReference>
<evidence type="ECO:0000256" key="5">
    <source>
        <dbReference type="ARBA" id="ARBA00022989"/>
    </source>
</evidence>
<evidence type="ECO:0000256" key="8">
    <source>
        <dbReference type="SAM" id="Phobius"/>
    </source>
</evidence>
<dbReference type="EMBL" id="DRTX01000042">
    <property type="protein sequence ID" value="HHF52867.1"/>
    <property type="molecule type" value="Genomic_DNA"/>
</dbReference>
<keyword evidence="3" id="KW-1003">Cell membrane</keyword>
<feature type="transmembrane region" description="Helical" evidence="8">
    <location>
        <begin position="107"/>
        <end position="124"/>
    </location>
</feature>
<gene>
    <name evidence="10" type="ORF">ENL43_00705</name>
</gene>
<dbReference type="InterPro" id="IPR001750">
    <property type="entry name" value="ND/Mrp_TM"/>
</dbReference>
<reference evidence="10" key="1">
    <citation type="journal article" date="2020" name="mSystems">
        <title>Genome- and Community-Level Interaction Insights into Carbon Utilization and Element Cycling Functions of Hydrothermarchaeota in Hydrothermal Sediment.</title>
        <authorList>
            <person name="Zhou Z."/>
            <person name="Liu Y."/>
            <person name="Xu W."/>
            <person name="Pan J."/>
            <person name="Luo Z.H."/>
            <person name="Li M."/>
        </authorList>
    </citation>
    <scope>NUCLEOTIDE SEQUENCE [LARGE SCALE GENOMIC DNA]</scope>
    <source>
        <strain evidence="10">HyVt-96</strain>
    </source>
</reference>
<dbReference type="InterPro" id="IPR050586">
    <property type="entry name" value="CPA3_Na-H_Antiporter_D"/>
</dbReference>
<dbReference type="AlphaFoldDB" id="A0A7V5HMB6"/>
<comment type="caution">
    <text evidence="10">The sequence shown here is derived from an EMBL/GenBank/DDBJ whole genome shotgun (WGS) entry which is preliminary data.</text>
</comment>
<feature type="transmembrane region" description="Helical" evidence="8">
    <location>
        <begin position="6"/>
        <end position="25"/>
    </location>
</feature>
<dbReference type="PANTHER" id="PTHR42703">
    <property type="entry name" value="NADH DEHYDROGENASE"/>
    <property type="match status" value="1"/>
</dbReference>
<proteinExistence type="inferred from homology"/>
<sequence length="213" mass="22989">MVNPILIIAISLFGAFFIPLISPFVKRTGKIIAFLTIGFDLYIGTTVALKSLSTPVIAYTAGFKPPLSINLVVEPFSAVFLLIVLTIGFLISLYYLAHPGEEPEDKFFILLILNIMGASGIIMTGDIFNLFVFFEITAISSYALVSIRKQKASLEGGIKYLIISSIGSSLFLVAIALLYGQTGTLNIADIAAKLPFINKSVALVAFLLILVAF</sequence>
<feature type="non-terminal residue" evidence="10">
    <location>
        <position position="213"/>
    </location>
</feature>
<evidence type="ECO:0000256" key="4">
    <source>
        <dbReference type="ARBA" id="ARBA00022692"/>
    </source>
</evidence>